<dbReference type="InterPro" id="IPR035901">
    <property type="entry name" value="GIY-YIG_endonuc_sf"/>
</dbReference>
<evidence type="ECO:0000313" key="3">
    <source>
        <dbReference type="EMBL" id="TPG56794.1"/>
    </source>
</evidence>
<comment type="caution">
    <text evidence="3">The sequence shown here is derived from an EMBL/GenBank/DDBJ whole genome shotgun (WGS) entry which is preliminary data.</text>
</comment>
<dbReference type="InterPro" id="IPR000305">
    <property type="entry name" value="GIY-YIG_endonuc"/>
</dbReference>
<gene>
    <name evidence="3" type="ORF">EAH77_22230</name>
</gene>
<sequence length="377" mass="43290">MTAIQQLSKLGKTFIIMRMLMIITMELLMAGATQRGSHKRRQIELLGEEWPPTPGWKQRIIGKVIPDEAAEEFIRLSGGNVSAKTCDEYKTGHWFNAQTPVDIYLYVLELSNGCYYVGLTADIKKRIDEHFNGKGAEWTRINAPRRLMYAIETGTKNAREAEIIESEATVILMLKHGISKVRGGYYTQTEQRLVEVQLRAHGSWERIKQAELGKRAFNYELSWGDALDNFLDVALNYYDEGSPDHMHEAVFATFFSLTRYPYWDETFSPCLGWSFWNMKGVLPVLLSFKHARTVGSKLPSAYDVLAAALNRGKHGKHPLRRLFLLGWRGFQPPTTDKQAETVIRFMSYLDESTEFDLQYDAFVSILFPEMRALLQHQ</sequence>
<dbReference type="PANTHER" id="PTHR34477">
    <property type="entry name" value="UPF0213 PROTEIN YHBQ"/>
    <property type="match status" value="1"/>
</dbReference>
<protein>
    <recommendedName>
        <fullName evidence="2">GIY-YIG domain-containing protein</fullName>
    </recommendedName>
</protein>
<dbReference type="Gene3D" id="3.40.1440.10">
    <property type="entry name" value="GIY-YIG endonuclease"/>
    <property type="match status" value="1"/>
</dbReference>
<feature type="domain" description="GIY-YIG" evidence="2">
    <location>
        <begin position="101"/>
        <end position="178"/>
    </location>
</feature>
<dbReference type="SUPFAM" id="SSF82771">
    <property type="entry name" value="GIY-YIG endonuclease"/>
    <property type="match status" value="1"/>
</dbReference>
<reference evidence="3 4" key="1">
    <citation type="journal article" date="2019" name="Environ. Microbiol.">
        <title>Species interactions and distinct microbial communities in high Arctic permafrost affected cryosols are associated with the CH4 and CO2 gas fluxes.</title>
        <authorList>
            <person name="Altshuler I."/>
            <person name="Hamel J."/>
            <person name="Turney S."/>
            <person name="Magnuson E."/>
            <person name="Levesque R."/>
            <person name="Greer C."/>
            <person name="Whyte L.G."/>
        </authorList>
    </citation>
    <scope>NUCLEOTIDE SEQUENCE [LARGE SCALE GENOMIC DNA]</scope>
    <source>
        <strain evidence="3 4">E4</strain>
    </source>
</reference>
<name>A0A502G4T9_9GAMM</name>
<accession>A0A502G4T9</accession>
<dbReference type="PROSITE" id="PS50164">
    <property type="entry name" value="GIY_YIG"/>
    <property type="match status" value="1"/>
</dbReference>
<proteinExistence type="inferred from homology"/>
<evidence type="ECO:0000256" key="1">
    <source>
        <dbReference type="ARBA" id="ARBA00007435"/>
    </source>
</evidence>
<dbReference type="Proteomes" id="UP000317663">
    <property type="component" value="Unassembled WGS sequence"/>
</dbReference>
<dbReference type="PANTHER" id="PTHR34477:SF1">
    <property type="entry name" value="UPF0213 PROTEIN YHBQ"/>
    <property type="match status" value="1"/>
</dbReference>
<evidence type="ECO:0000313" key="4">
    <source>
        <dbReference type="Proteomes" id="UP000317663"/>
    </source>
</evidence>
<dbReference type="OrthoDB" id="6858266at2"/>
<evidence type="ECO:0000259" key="2">
    <source>
        <dbReference type="PROSITE" id="PS50164"/>
    </source>
</evidence>
<organism evidence="3 4">
    <name type="scientific">Ewingella americana</name>
    <dbReference type="NCBI Taxonomy" id="41202"/>
    <lineage>
        <taxon>Bacteria</taxon>
        <taxon>Pseudomonadati</taxon>
        <taxon>Pseudomonadota</taxon>
        <taxon>Gammaproteobacteria</taxon>
        <taxon>Enterobacterales</taxon>
        <taxon>Yersiniaceae</taxon>
        <taxon>Ewingella</taxon>
    </lineage>
</organism>
<dbReference type="EMBL" id="RCZD01000016">
    <property type="protein sequence ID" value="TPG56794.1"/>
    <property type="molecule type" value="Genomic_DNA"/>
</dbReference>
<dbReference type="AlphaFoldDB" id="A0A502G4T9"/>
<dbReference type="Pfam" id="PF01541">
    <property type="entry name" value="GIY-YIG"/>
    <property type="match status" value="1"/>
</dbReference>
<keyword evidence="4" id="KW-1185">Reference proteome</keyword>
<dbReference type="InterPro" id="IPR050190">
    <property type="entry name" value="UPF0213_domain"/>
</dbReference>
<comment type="similarity">
    <text evidence="1">Belongs to the UPF0213 family.</text>
</comment>